<evidence type="ECO:0000256" key="1">
    <source>
        <dbReference type="SAM" id="SignalP"/>
    </source>
</evidence>
<dbReference type="AlphaFoldDB" id="A0A450W775"/>
<protein>
    <recommendedName>
        <fullName evidence="3">DUF5667 domain-containing protein</fullName>
    </recommendedName>
</protein>
<sequence>MLRIPAALVIPALMLALVMNPCLAQDAKFNTTDIASKLSAMLGEEAESIQFYESSLRRLEEASRTFGPEEKDVVLGRLKAEETTIDQVEADFDKMITDIQKSQELGDPEGEFVKFMNNVQLKAQEEAHAAKKEGDSQFAEGFTTLAGEFEKIRDQAIEARNKAIPAIDFLKQNKRRLIRAKKLRAFTRIAIIAEEAVSKAEEQSKIVRSTASALRDALKPATPR</sequence>
<accession>A0A450W775</accession>
<name>A0A450W775_9GAMM</name>
<keyword evidence="1" id="KW-0732">Signal</keyword>
<proteinExistence type="predicted"/>
<feature type="chain" id="PRO_5019273085" description="DUF5667 domain-containing protein" evidence="1">
    <location>
        <begin position="25"/>
        <end position="224"/>
    </location>
</feature>
<evidence type="ECO:0008006" key="3">
    <source>
        <dbReference type="Google" id="ProtNLM"/>
    </source>
</evidence>
<gene>
    <name evidence="2" type="ORF">BECKLPF1236B_GA0070989_10412</name>
</gene>
<reference evidence="2" key="1">
    <citation type="submission" date="2019-02" db="EMBL/GenBank/DDBJ databases">
        <authorList>
            <person name="Gruber-Vodicka R. H."/>
            <person name="Seah K. B. B."/>
        </authorList>
    </citation>
    <scope>NUCLEOTIDE SEQUENCE</scope>
    <source>
        <strain evidence="2">BECK_S313</strain>
    </source>
</reference>
<dbReference type="EMBL" id="CAADFK010000041">
    <property type="protein sequence ID" value="VFK12869.1"/>
    <property type="molecule type" value="Genomic_DNA"/>
</dbReference>
<evidence type="ECO:0000313" key="2">
    <source>
        <dbReference type="EMBL" id="VFK12869.1"/>
    </source>
</evidence>
<feature type="signal peptide" evidence="1">
    <location>
        <begin position="1"/>
        <end position="24"/>
    </location>
</feature>
<organism evidence="2">
    <name type="scientific">Candidatus Kentrum sp. LPFa</name>
    <dbReference type="NCBI Taxonomy" id="2126335"/>
    <lineage>
        <taxon>Bacteria</taxon>
        <taxon>Pseudomonadati</taxon>
        <taxon>Pseudomonadota</taxon>
        <taxon>Gammaproteobacteria</taxon>
        <taxon>Candidatus Kentrum</taxon>
    </lineage>
</organism>